<evidence type="ECO:0000259" key="1">
    <source>
        <dbReference type="Pfam" id="PF04466"/>
    </source>
</evidence>
<comment type="caution">
    <text evidence="2">The sequence shown here is derived from an EMBL/GenBank/DDBJ whole genome shotgun (WGS) entry which is preliminary data.</text>
</comment>
<proteinExistence type="predicted"/>
<reference evidence="2" key="1">
    <citation type="journal article" date="2014" name="Front. Microbiol.">
        <title>High frequency of phylogenetically diverse reductive dehalogenase-homologous genes in deep subseafloor sedimentary metagenomes.</title>
        <authorList>
            <person name="Kawai M."/>
            <person name="Futagami T."/>
            <person name="Toyoda A."/>
            <person name="Takaki Y."/>
            <person name="Nishi S."/>
            <person name="Hori S."/>
            <person name="Arai W."/>
            <person name="Tsubouchi T."/>
            <person name="Morono Y."/>
            <person name="Uchiyama I."/>
            <person name="Ito T."/>
            <person name="Fujiyama A."/>
            <person name="Inagaki F."/>
            <person name="Takami H."/>
        </authorList>
    </citation>
    <scope>NUCLEOTIDE SEQUENCE</scope>
    <source>
        <strain evidence="2">Expedition CK06-06</strain>
    </source>
</reference>
<organism evidence="2">
    <name type="scientific">marine sediment metagenome</name>
    <dbReference type="NCBI Taxonomy" id="412755"/>
    <lineage>
        <taxon>unclassified sequences</taxon>
        <taxon>metagenomes</taxon>
        <taxon>ecological metagenomes</taxon>
    </lineage>
</organism>
<name>X0TCN9_9ZZZZ</name>
<dbReference type="PANTHER" id="PTHR39184">
    <property type="match status" value="1"/>
</dbReference>
<dbReference type="InterPro" id="IPR052380">
    <property type="entry name" value="Viral_DNA_packaging_terminase"/>
</dbReference>
<feature type="domain" description="Phage terminase large subunit N-terminal" evidence="1">
    <location>
        <begin position="2"/>
        <end position="102"/>
    </location>
</feature>
<dbReference type="Gene3D" id="3.40.50.300">
    <property type="entry name" value="P-loop containing nucleotide triphosphate hydrolases"/>
    <property type="match status" value="1"/>
</dbReference>
<gene>
    <name evidence="2" type="ORF">S01H1_27577</name>
</gene>
<dbReference type="EMBL" id="BARS01016805">
    <property type="protein sequence ID" value="GAF90949.1"/>
    <property type="molecule type" value="Genomic_DNA"/>
</dbReference>
<dbReference type="PANTHER" id="PTHR39184:SF1">
    <property type="entry name" value="PBSX PHAGE TERMINASE LARGE SUBUNIT"/>
    <property type="match status" value="1"/>
</dbReference>
<evidence type="ECO:0000313" key="2">
    <source>
        <dbReference type="EMBL" id="GAF90949.1"/>
    </source>
</evidence>
<dbReference type="InterPro" id="IPR035412">
    <property type="entry name" value="Terminase_L_N"/>
</dbReference>
<feature type="non-terminal residue" evidence="2">
    <location>
        <position position="103"/>
    </location>
</feature>
<dbReference type="InterPro" id="IPR027417">
    <property type="entry name" value="P-loop_NTPase"/>
</dbReference>
<protein>
    <recommendedName>
        <fullName evidence="1">Phage terminase large subunit N-terminal domain-containing protein</fullName>
    </recommendedName>
</protein>
<dbReference type="AlphaFoldDB" id="X0TCN9"/>
<accession>X0TCN9</accession>
<dbReference type="Pfam" id="PF04466">
    <property type="entry name" value="Terminase_3"/>
    <property type="match status" value="1"/>
</dbReference>
<sequence>MAIETNFLNPYRGVCIREVQNSLKESVRQLLIDKIQKFGLGKFFEVTETEIRGENGSLIIFRGMQSYNAETIKSLEGYNWAWVEEAQTLSQQSLRMLKGEFRP</sequence>